<evidence type="ECO:0000256" key="1">
    <source>
        <dbReference type="SAM" id="MobiDB-lite"/>
    </source>
</evidence>
<evidence type="ECO:0000256" key="2">
    <source>
        <dbReference type="SAM" id="SignalP"/>
    </source>
</evidence>
<feature type="compositionally biased region" description="Basic and acidic residues" evidence="1">
    <location>
        <begin position="103"/>
        <end position="118"/>
    </location>
</feature>
<keyword evidence="4" id="KW-1185">Reference proteome</keyword>
<evidence type="ECO:0000313" key="3">
    <source>
        <dbReference type="EMBL" id="MBE1161208.1"/>
    </source>
</evidence>
<evidence type="ECO:0000313" key="4">
    <source>
        <dbReference type="Proteomes" id="UP000651010"/>
    </source>
</evidence>
<keyword evidence="2" id="KW-0732">Signal</keyword>
<evidence type="ECO:0008006" key="5">
    <source>
        <dbReference type="Google" id="ProtNLM"/>
    </source>
</evidence>
<sequence length="174" mass="18667">MKYCRTALLFALCVAASGCNVPQTTMANGAVTYGNDLVSLHIKDAPDAVINASGDLQVGDKVVSVDAAQRGLLMLYYQNVHDVNHTGREMGKIGAKMGGRALKDKMQGKSEAEQDKDAQAGSDQIKTLAQKMCQDEANIKAVQDQLGAQLADFKPYAGIFDQHEVKSCADDDKD</sequence>
<reference evidence="3 4" key="1">
    <citation type="submission" date="2020-09" db="EMBL/GenBank/DDBJ databases">
        <title>Dyella sp. 7MK23 isolated from forest soil.</title>
        <authorList>
            <person name="Fu J."/>
        </authorList>
    </citation>
    <scope>NUCLEOTIDE SEQUENCE [LARGE SCALE GENOMIC DNA]</scope>
    <source>
        <strain evidence="3 4">7MK23</strain>
    </source>
</reference>
<dbReference type="EMBL" id="JACZZA010000007">
    <property type="protein sequence ID" value="MBE1161208.1"/>
    <property type="molecule type" value="Genomic_DNA"/>
</dbReference>
<proteinExistence type="predicted"/>
<comment type="caution">
    <text evidence="3">The sequence shown here is derived from an EMBL/GenBank/DDBJ whole genome shotgun (WGS) entry which is preliminary data.</text>
</comment>
<dbReference type="RefSeq" id="WP_192556062.1">
    <property type="nucleotide sequence ID" value="NZ_JACZZA010000007.1"/>
</dbReference>
<dbReference type="PROSITE" id="PS51257">
    <property type="entry name" value="PROKAR_LIPOPROTEIN"/>
    <property type="match status" value="1"/>
</dbReference>
<gene>
    <name evidence="3" type="ORF">IGX34_12540</name>
</gene>
<accession>A0ABR9GAY6</accession>
<organism evidence="3 4">
    <name type="scientific">Dyella acidiphila</name>
    <dbReference type="NCBI Taxonomy" id="2775866"/>
    <lineage>
        <taxon>Bacteria</taxon>
        <taxon>Pseudomonadati</taxon>
        <taxon>Pseudomonadota</taxon>
        <taxon>Gammaproteobacteria</taxon>
        <taxon>Lysobacterales</taxon>
        <taxon>Rhodanobacteraceae</taxon>
        <taxon>Dyella</taxon>
    </lineage>
</organism>
<feature type="chain" id="PRO_5046423161" description="DUF2884 family protein" evidence="2">
    <location>
        <begin position="28"/>
        <end position="174"/>
    </location>
</feature>
<feature type="signal peptide" evidence="2">
    <location>
        <begin position="1"/>
        <end position="27"/>
    </location>
</feature>
<dbReference type="Proteomes" id="UP000651010">
    <property type="component" value="Unassembled WGS sequence"/>
</dbReference>
<name>A0ABR9GAY6_9GAMM</name>
<feature type="region of interest" description="Disordered" evidence="1">
    <location>
        <begin position="103"/>
        <end position="123"/>
    </location>
</feature>
<protein>
    <recommendedName>
        <fullName evidence="5">DUF2884 family protein</fullName>
    </recommendedName>
</protein>